<comment type="similarity">
    <text evidence="1">Belongs to the UPF0045 family.</text>
</comment>
<dbReference type="EMBL" id="QRAS01000001">
    <property type="protein sequence ID" value="RDL12283.1"/>
    <property type="molecule type" value="Genomic_DNA"/>
</dbReference>
<dbReference type="InterPro" id="IPR029756">
    <property type="entry name" value="MTH1187/YkoF-like"/>
</dbReference>
<dbReference type="Pfam" id="PF01910">
    <property type="entry name" value="Thiamine_BP"/>
    <property type="match status" value="1"/>
</dbReference>
<comment type="caution">
    <text evidence="2">The sequence shown here is derived from an EMBL/GenBank/DDBJ whole genome shotgun (WGS) entry which is preliminary data.</text>
</comment>
<gene>
    <name evidence="2" type="ORF">DFP99_0721</name>
</gene>
<protein>
    <submittedName>
        <fullName evidence="2">Uncharacterized protein YqgV (UPF0045/DUF77 family)</fullName>
    </submittedName>
</protein>
<dbReference type="SUPFAM" id="SSF89957">
    <property type="entry name" value="MTH1187/YkoF-like"/>
    <property type="match status" value="1"/>
</dbReference>
<name>A0A288QY08_9LACO</name>
<evidence type="ECO:0000313" key="2">
    <source>
        <dbReference type="EMBL" id="RDL12283.1"/>
    </source>
</evidence>
<dbReference type="InterPro" id="IPR051614">
    <property type="entry name" value="UPF0045_domain"/>
</dbReference>
<dbReference type="PANTHER" id="PTHR33777">
    <property type="entry name" value="UPF0045 PROTEIN ECM15"/>
    <property type="match status" value="1"/>
</dbReference>
<dbReference type="Proteomes" id="UP000254912">
    <property type="component" value="Unassembled WGS sequence"/>
</dbReference>
<proteinExistence type="inferred from homology"/>
<dbReference type="InterPro" id="IPR002767">
    <property type="entry name" value="Thiamine_BP"/>
</dbReference>
<dbReference type="KEGG" id="wso:WSWS_01092"/>
<reference evidence="2 3" key="1">
    <citation type="submission" date="2018-07" db="EMBL/GenBank/DDBJ databases">
        <title>Genomic Encyclopedia of Type Strains, Phase III (KMG-III): the genomes of soil and plant-associated and newly described type strains.</title>
        <authorList>
            <person name="Whitman W."/>
        </authorList>
    </citation>
    <scope>NUCLEOTIDE SEQUENCE [LARGE SCALE GENOMIC DNA]</scope>
    <source>
        <strain evidence="2 3">CECT 7031</strain>
    </source>
</reference>
<organism evidence="2 3">
    <name type="scientific">Weissella soli</name>
    <dbReference type="NCBI Taxonomy" id="155866"/>
    <lineage>
        <taxon>Bacteria</taxon>
        <taxon>Bacillati</taxon>
        <taxon>Bacillota</taxon>
        <taxon>Bacilli</taxon>
        <taxon>Lactobacillales</taxon>
        <taxon>Lactobacillaceae</taxon>
        <taxon>Weissella</taxon>
    </lineage>
</organism>
<dbReference type="GO" id="GO:0005829">
    <property type="term" value="C:cytosol"/>
    <property type="evidence" value="ECO:0007669"/>
    <property type="project" value="TreeGrafter"/>
</dbReference>
<keyword evidence="3" id="KW-1185">Reference proteome</keyword>
<dbReference type="GeneID" id="94546282"/>
<sequence>MANAAMAIQVLPNTTDTAKLLEIVDAAIAAIDASGLNYEVGAFETTIEGDLDQLVALIPAIQAASVAAGAEMINNYIKLAYAPEKHILTTDEKLDKYRK</sequence>
<accession>A0A288QY08</accession>
<dbReference type="AlphaFoldDB" id="A0A288QY08"/>
<dbReference type="Gene3D" id="3.30.70.930">
    <property type="match status" value="1"/>
</dbReference>
<dbReference type="PANTHER" id="PTHR33777:SF1">
    <property type="entry name" value="UPF0045 PROTEIN ECM15"/>
    <property type="match status" value="1"/>
</dbReference>
<evidence type="ECO:0000313" key="3">
    <source>
        <dbReference type="Proteomes" id="UP000254912"/>
    </source>
</evidence>
<dbReference type="RefSeq" id="WP_070230326.1">
    <property type="nucleotide sequence ID" value="NZ_BJYO01000002.1"/>
</dbReference>
<evidence type="ECO:0000256" key="1">
    <source>
        <dbReference type="ARBA" id="ARBA00010272"/>
    </source>
</evidence>